<gene>
    <name evidence="3" type="ORF">HMPREF7215_1534</name>
</gene>
<comment type="similarity">
    <text evidence="1 2">Belongs to the phD/YefM antitoxin family.</text>
</comment>
<accession>A0ABM9ZX70</accession>
<evidence type="ECO:0000313" key="3">
    <source>
        <dbReference type="EMBL" id="EFB91449.1"/>
    </source>
</evidence>
<proteinExistence type="inferred from homology"/>
<dbReference type="SUPFAM" id="SSF143120">
    <property type="entry name" value="YefM-like"/>
    <property type="match status" value="1"/>
</dbReference>
<dbReference type="EMBL" id="ADFP01000039">
    <property type="protein sequence ID" value="EFB91449.1"/>
    <property type="molecule type" value="Genomic_DNA"/>
</dbReference>
<evidence type="ECO:0000313" key="4">
    <source>
        <dbReference type="Proteomes" id="UP000006462"/>
    </source>
</evidence>
<sequence>MVYTADVLNSLVPITQFNRGQASRIFDRLHTENRLIVLKNNQPAAVILSPAEFGRLSEIEEDYALLMEAAERLAGNASVPTSSMSEVMSELGISDADLAEAGDVAIE</sequence>
<protein>
    <recommendedName>
        <fullName evidence="2">Antitoxin</fullName>
    </recommendedName>
</protein>
<reference evidence="3 4" key="1">
    <citation type="submission" date="2009-12" db="EMBL/GenBank/DDBJ databases">
        <authorList>
            <person name="Shrivastava S."/>
            <person name="Madupu R."/>
            <person name="Durkin A.S."/>
            <person name="Torralba M."/>
            <person name="Methe B."/>
            <person name="Sutton G.G."/>
            <person name="Strausberg R.L."/>
            <person name="Nelson K.E."/>
        </authorList>
    </citation>
    <scope>NUCLEOTIDE SEQUENCE [LARGE SCALE GENOMIC DNA]</scope>
    <source>
        <strain evidence="3 4">W5455</strain>
    </source>
</reference>
<dbReference type="RefSeq" id="WP_009164070.1">
    <property type="nucleotide sequence ID" value="NZ_ADFP01000039.1"/>
</dbReference>
<comment type="function">
    <text evidence="2">Antitoxin component of a type II toxin-antitoxin (TA) system.</text>
</comment>
<dbReference type="Proteomes" id="UP000006462">
    <property type="component" value="Unassembled WGS sequence"/>
</dbReference>
<dbReference type="Pfam" id="PF02604">
    <property type="entry name" value="PhdYeFM_antitox"/>
    <property type="match status" value="1"/>
</dbReference>
<keyword evidence="4" id="KW-1185">Reference proteome</keyword>
<organism evidence="3 4">
    <name type="scientific">Pyramidobacter piscolens W5455</name>
    <dbReference type="NCBI Taxonomy" id="352165"/>
    <lineage>
        <taxon>Bacteria</taxon>
        <taxon>Thermotogati</taxon>
        <taxon>Synergistota</taxon>
        <taxon>Synergistia</taxon>
        <taxon>Synergistales</taxon>
        <taxon>Dethiosulfovibrionaceae</taxon>
        <taxon>Pyramidobacter</taxon>
    </lineage>
</organism>
<comment type="caution">
    <text evidence="3">The sequence shown here is derived from an EMBL/GenBank/DDBJ whole genome shotgun (WGS) entry which is preliminary data.</text>
</comment>
<evidence type="ECO:0000256" key="2">
    <source>
        <dbReference type="RuleBase" id="RU362080"/>
    </source>
</evidence>
<evidence type="ECO:0000256" key="1">
    <source>
        <dbReference type="ARBA" id="ARBA00009981"/>
    </source>
</evidence>
<dbReference type="InterPro" id="IPR006442">
    <property type="entry name" value="Antitoxin_Phd/YefM"/>
</dbReference>
<dbReference type="InterPro" id="IPR036165">
    <property type="entry name" value="YefM-like_sf"/>
</dbReference>
<name>A0ABM9ZX70_9BACT</name>
<dbReference type="GeneID" id="90985037"/>